<evidence type="ECO:0000313" key="6">
    <source>
        <dbReference type="EMBL" id="KAE9151678.1"/>
    </source>
</evidence>
<feature type="region of interest" description="Disordered" evidence="1">
    <location>
        <begin position="419"/>
        <end position="439"/>
    </location>
</feature>
<dbReference type="PANTHER" id="PTHR37067:SF3">
    <property type="entry name" value="PX DOMAIN-CONTAINING PROTEIN"/>
    <property type="match status" value="1"/>
</dbReference>
<evidence type="ECO:0000313" key="10">
    <source>
        <dbReference type="EMBL" id="KAE9315166.1"/>
    </source>
</evidence>
<dbReference type="Proteomes" id="UP000440732">
    <property type="component" value="Unassembled WGS sequence"/>
</dbReference>
<evidence type="ECO:0000313" key="18">
    <source>
        <dbReference type="Proteomes" id="UP000460718"/>
    </source>
</evidence>
<evidence type="ECO:0000313" key="21">
    <source>
        <dbReference type="Proteomes" id="UP000488956"/>
    </source>
</evidence>
<dbReference type="Proteomes" id="UP000486351">
    <property type="component" value="Unassembled WGS sequence"/>
</dbReference>
<dbReference type="Proteomes" id="UP000476176">
    <property type="component" value="Unassembled WGS sequence"/>
</dbReference>
<accession>A0A6A4E8L8</accession>
<evidence type="ECO:0000313" key="19">
    <source>
        <dbReference type="Proteomes" id="UP000476176"/>
    </source>
</evidence>
<dbReference type="EMBL" id="QXGE01000348">
    <property type="protein sequence ID" value="KAE9315166.1"/>
    <property type="molecule type" value="Genomic_DNA"/>
</dbReference>
<evidence type="ECO:0000313" key="7">
    <source>
        <dbReference type="EMBL" id="KAE9227207.1"/>
    </source>
</evidence>
<organism evidence="10 14">
    <name type="scientific">Phytophthora fragariae</name>
    <dbReference type="NCBI Taxonomy" id="53985"/>
    <lineage>
        <taxon>Eukaryota</taxon>
        <taxon>Sar</taxon>
        <taxon>Stramenopiles</taxon>
        <taxon>Oomycota</taxon>
        <taxon>Peronosporomycetes</taxon>
        <taxon>Peronosporales</taxon>
        <taxon>Peronosporaceae</taxon>
        <taxon>Phytophthora</taxon>
    </lineage>
</organism>
<dbReference type="EMBL" id="QXFY01000086">
    <property type="protein sequence ID" value="KAE9357858.1"/>
    <property type="molecule type" value="Genomic_DNA"/>
</dbReference>
<dbReference type="Proteomes" id="UP000460718">
    <property type="component" value="Unassembled WGS sequence"/>
</dbReference>
<dbReference type="Proteomes" id="UP000433483">
    <property type="component" value="Unassembled WGS sequence"/>
</dbReference>
<evidence type="ECO:0000313" key="2">
    <source>
        <dbReference type="EMBL" id="KAE8945112.1"/>
    </source>
</evidence>
<dbReference type="Proteomes" id="UP000488956">
    <property type="component" value="Unassembled WGS sequence"/>
</dbReference>
<dbReference type="EMBL" id="QXFX01000039">
    <property type="protein sequence ID" value="KAE9136816.1"/>
    <property type="molecule type" value="Genomic_DNA"/>
</dbReference>
<dbReference type="PANTHER" id="PTHR37067">
    <property type="entry name" value="PX DOMAIN-CONTAINING PROTEIN"/>
    <property type="match status" value="1"/>
</dbReference>
<dbReference type="Proteomes" id="UP000437068">
    <property type="component" value="Unassembled WGS sequence"/>
</dbReference>
<dbReference type="Proteomes" id="UP000429523">
    <property type="component" value="Unassembled WGS sequence"/>
</dbReference>
<dbReference type="EMBL" id="QXGF01000171">
    <property type="protein sequence ID" value="KAE8945112.1"/>
    <property type="molecule type" value="Genomic_DNA"/>
</dbReference>
<dbReference type="AlphaFoldDB" id="A0A6A4E8L8"/>
<proteinExistence type="predicted"/>
<protein>
    <submittedName>
        <fullName evidence="10">Uncharacterized protein</fullName>
    </submittedName>
</protein>
<evidence type="ECO:0000313" key="8">
    <source>
        <dbReference type="EMBL" id="KAE9239720.1"/>
    </source>
</evidence>
<dbReference type="EMBL" id="QXFZ01000205">
    <property type="protein sequence ID" value="KAE9127062.1"/>
    <property type="molecule type" value="Genomic_DNA"/>
</dbReference>
<dbReference type="EMBL" id="QXFW01000229">
    <property type="protein sequence ID" value="KAE9019720.1"/>
    <property type="molecule type" value="Genomic_DNA"/>
</dbReference>
<evidence type="ECO:0000313" key="4">
    <source>
        <dbReference type="EMBL" id="KAE9127062.1"/>
    </source>
</evidence>
<evidence type="ECO:0000313" key="16">
    <source>
        <dbReference type="Proteomes" id="UP000440732"/>
    </source>
</evidence>
<dbReference type="EMBL" id="QXGA01000137">
    <property type="protein sequence ID" value="KAE9151678.1"/>
    <property type="molecule type" value="Genomic_DNA"/>
</dbReference>
<comment type="caution">
    <text evidence="10">The sequence shown here is derived from an EMBL/GenBank/DDBJ whole genome shotgun (WGS) entry which is preliminary data.</text>
</comment>
<evidence type="ECO:0000313" key="17">
    <source>
        <dbReference type="Proteomes" id="UP000441208"/>
    </source>
</evidence>
<gene>
    <name evidence="10" type="ORF">PF001_g7920</name>
    <name evidence="9" type="ORF">PF002_g9853</name>
    <name evidence="8" type="ORF">PF004_g7828</name>
    <name evidence="7" type="ORF">PF005_g4809</name>
    <name evidence="6" type="ORF">PF006_g4039</name>
    <name evidence="4" type="ORF">PF007_g5742</name>
    <name evidence="11" type="ORF">PF008_g2956</name>
    <name evidence="2" type="ORF">PF009_g5210</name>
    <name evidence="5" type="ORF">PF010_g1562</name>
    <name evidence="3" type="ORF">PF011_g5710</name>
</gene>
<evidence type="ECO:0000313" key="11">
    <source>
        <dbReference type="EMBL" id="KAE9357858.1"/>
    </source>
</evidence>
<evidence type="ECO:0000313" key="3">
    <source>
        <dbReference type="EMBL" id="KAE9019720.1"/>
    </source>
</evidence>
<reference evidence="12 13" key="1">
    <citation type="submission" date="2018-08" db="EMBL/GenBank/DDBJ databases">
        <title>Genomic investigation of the strawberry pathogen Phytophthora fragariae indicates pathogenicity is determined by transcriptional variation in three key races.</title>
        <authorList>
            <person name="Adams T.M."/>
            <person name="Armitage A.D."/>
            <person name="Sobczyk M.K."/>
            <person name="Bates H.J."/>
            <person name="Dunwell J.M."/>
            <person name="Nellist C.F."/>
            <person name="Harrison R.J."/>
        </authorList>
    </citation>
    <scope>NUCLEOTIDE SEQUENCE [LARGE SCALE GENOMIC DNA]</scope>
    <source>
        <strain evidence="10 14">A4</strain>
        <strain evidence="9 15">BC-1</strain>
        <strain evidence="8 19">BC-23</strain>
        <strain evidence="7 13">NOV-27</strain>
        <strain evidence="6 16">NOV-5</strain>
        <strain evidence="4 17">NOV-71</strain>
        <strain evidence="11 20">NOV-77</strain>
        <strain evidence="2 12">NOV-9</strain>
        <strain evidence="5 21">ONT-3</strain>
        <strain evidence="3 18">SCRP245</strain>
    </source>
</reference>
<sequence length="783" mass="86600">MAPSSTRVFREIHALRYGLAVVGRDEVSGAVTCVVCLFCRHFGREERPGQKRKTPSTVKYFCAAFRTDLYQQHLQLQHSNRWERYKRSSDEDKRKFFPTVTTRPELDKKFVSSAEAAAAAKHSPVERLCWFLIPKTIVDLVQPPAASWGGRHWQPPSFRVCEVVEQSVGGRRGSFYRVALFRRLELDVAVDSLATGLSPRQASQYLAALGRRTTGASFILLTEEEMRDLARLAVSESLQVVAQLLADAWGFGLVLREVTAAPTVYGAGYLDVRVVVYARGKLRDVHVVALPLFERRTAVALVQVIETVLDAVFPLWRTRVLGITHGGYPGTGGGANSAASTGQAASTLTVEVISLLQASILNSTPPIRDRVLYNTWGACHQVSRALSAFYESLLGGGFLPVLRTVIAYVRQDPGLLQEMGQPPSVAADPGNNDGGNSSTYESVDLNEHAAWLVMGLDTQWITDKRVRLRKQLAGLSRSSTSATTVDDVWWVAFFVVHWVATRANDAFYELRLPRNSRTRQADIITEMIVELFATFNIQKGEQTENEEQRYFSPEGKFSILKSSVHDFLGDQGFFVMNVADGLDPEALDKVLGGISTGVLSLAESLTDLSATPSEEDEAATSEAIELPPVLPQDLARLSEREFSVLLKRHEGQLRVSLSEEKLDTLEREYQAFHRTATRDTELKRALAKCHKKSPFTKTWALTKGQFPLLQAYAGGLASAYAARDVDCKKSLLGLSLCEDVMEDDVLRLTAMNFGLEATLHARQFNALADLQHTDSAPPESTSS</sequence>
<evidence type="ECO:0000313" key="5">
    <source>
        <dbReference type="EMBL" id="KAE9136816.1"/>
    </source>
</evidence>
<name>A0A6A4E8L8_9STRA</name>
<dbReference type="EMBL" id="QXGC01000349">
    <property type="protein sequence ID" value="KAE9239720.1"/>
    <property type="molecule type" value="Genomic_DNA"/>
</dbReference>
<evidence type="ECO:0000313" key="14">
    <source>
        <dbReference type="Proteomes" id="UP000437068"/>
    </source>
</evidence>
<evidence type="ECO:0000256" key="1">
    <source>
        <dbReference type="SAM" id="MobiDB-lite"/>
    </source>
</evidence>
<evidence type="ECO:0000313" key="12">
    <source>
        <dbReference type="Proteomes" id="UP000429523"/>
    </source>
</evidence>
<dbReference type="EMBL" id="QXGD01000419">
    <property type="protein sequence ID" value="KAE9240262.1"/>
    <property type="molecule type" value="Genomic_DNA"/>
</dbReference>
<dbReference type="EMBL" id="QXGB01000159">
    <property type="protein sequence ID" value="KAE9227207.1"/>
    <property type="molecule type" value="Genomic_DNA"/>
</dbReference>
<dbReference type="Proteomes" id="UP000441208">
    <property type="component" value="Unassembled WGS sequence"/>
</dbReference>
<evidence type="ECO:0000313" key="15">
    <source>
        <dbReference type="Proteomes" id="UP000440367"/>
    </source>
</evidence>
<evidence type="ECO:0000313" key="13">
    <source>
        <dbReference type="Proteomes" id="UP000433483"/>
    </source>
</evidence>
<dbReference type="Proteomes" id="UP000440367">
    <property type="component" value="Unassembled WGS sequence"/>
</dbReference>
<dbReference type="OrthoDB" id="104509at2759"/>
<evidence type="ECO:0000313" key="20">
    <source>
        <dbReference type="Proteomes" id="UP000486351"/>
    </source>
</evidence>
<evidence type="ECO:0000313" key="9">
    <source>
        <dbReference type="EMBL" id="KAE9240262.1"/>
    </source>
</evidence>
<keyword evidence="13" id="KW-1185">Reference proteome</keyword>